<organism evidence="13 14">
    <name type="scientific">Bradyrhizobium erythrophlei</name>
    <dbReference type="NCBI Taxonomy" id="1437360"/>
    <lineage>
        <taxon>Bacteria</taxon>
        <taxon>Pseudomonadati</taxon>
        <taxon>Pseudomonadota</taxon>
        <taxon>Alphaproteobacteria</taxon>
        <taxon>Hyphomicrobiales</taxon>
        <taxon>Nitrobacteraceae</taxon>
        <taxon>Bradyrhizobium</taxon>
    </lineage>
</organism>
<evidence type="ECO:0000256" key="2">
    <source>
        <dbReference type="ARBA" id="ARBA00012438"/>
    </source>
</evidence>
<feature type="domain" description="Histidine kinase" evidence="10">
    <location>
        <begin position="516"/>
        <end position="732"/>
    </location>
</feature>
<dbReference type="SUPFAM" id="SSF47384">
    <property type="entry name" value="Homodimeric domain of signal transducing histidine kinase"/>
    <property type="match status" value="1"/>
</dbReference>
<feature type="domain" description="PAS" evidence="11">
    <location>
        <begin position="369"/>
        <end position="423"/>
    </location>
</feature>
<sequence>MTRLKSKSKKKTRTVIGRSNATRQRERYSKNKIVVDDRQVDSSKLSGIRQGQGESWDQGSLTPERIHGVKKNIMAQRQAQRRRMGEIRTASEALSHEIDQYKQVLDRSRLHLEVLHKLPAVAWTVTRHGNCDFVNQFYVDATGLSADYCTAPLKTWRKTPSDLPPFLSVLHPDHKERVSHIFWDGVRSGGGWTFAAPFLHADGSYHWHFDRAVPVRDAQGKVLRFVGSSSDIQELRSERDSLVDRERRLLAIIDGSPNPIFLKDPDGRFLLVNREFERITGVSRDQIIGKTEDDLSKLREAGAHRTNDRDVPRSGEVMLEELATTDIGPRWGAVRKFPIVDGDGRIYATAHITTDVTARKQAEEHLRLAEDRTRLILDSSLDAVITIDARDTITGWSKSAEDIFGWSCGEAVGKRIVDTIIPKQYREAHLRGCDHFLATGEGAILNRRIEIAALHRAGHEFPVELTVTAIRLESWHFTAFVRDLTDKRRVEEALREAREELTRVTRLTAMGQLSASIAHEINQPLTAVAANSDTCLYWLSTEEPDLAKARAAAQRLAKDARRASEIIARIKALMNKTPAEKAPLDIIDAIRDVMKLTQEEFRKHRITTLADLHESVPRINGDRVQLEQVILNLVLNSIESMMLVEDRPRTLSIRSRVRDDRMVEISFHDTGVGLESTVVDRLFDAFFTTKHNGTGMGLAICRSIIEAHDGQISVTPGAPFGAVFQFSLPIADGP</sequence>
<evidence type="ECO:0000256" key="1">
    <source>
        <dbReference type="ARBA" id="ARBA00000085"/>
    </source>
</evidence>
<accession>A0A1M5K6P5</accession>
<dbReference type="Pfam" id="PF00989">
    <property type="entry name" value="PAS"/>
    <property type="match status" value="1"/>
</dbReference>
<evidence type="ECO:0000256" key="7">
    <source>
        <dbReference type="ARBA" id="ARBA00022840"/>
    </source>
</evidence>
<keyword evidence="7" id="KW-0067">ATP-binding</keyword>
<dbReference type="OrthoDB" id="9789238at2"/>
<dbReference type="InterPro" id="IPR036890">
    <property type="entry name" value="HATPase_C_sf"/>
</dbReference>
<dbReference type="SMART" id="SM00091">
    <property type="entry name" value="PAS"/>
    <property type="match status" value="2"/>
</dbReference>
<dbReference type="EC" id="2.7.13.3" evidence="2"/>
<dbReference type="InterPro" id="IPR013767">
    <property type="entry name" value="PAS_fold"/>
</dbReference>
<dbReference type="InterPro" id="IPR035965">
    <property type="entry name" value="PAS-like_dom_sf"/>
</dbReference>
<dbReference type="GO" id="GO:0006355">
    <property type="term" value="P:regulation of DNA-templated transcription"/>
    <property type="evidence" value="ECO:0007669"/>
    <property type="project" value="InterPro"/>
</dbReference>
<dbReference type="SMART" id="SM00388">
    <property type="entry name" value="HisKA"/>
    <property type="match status" value="1"/>
</dbReference>
<dbReference type="PANTHER" id="PTHR43065">
    <property type="entry name" value="SENSOR HISTIDINE KINASE"/>
    <property type="match status" value="1"/>
</dbReference>
<keyword evidence="6" id="KW-0418">Kinase</keyword>
<dbReference type="SUPFAM" id="SSF55874">
    <property type="entry name" value="ATPase domain of HSP90 chaperone/DNA topoisomerase II/histidine kinase"/>
    <property type="match status" value="1"/>
</dbReference>
<evidence type="ECO:0000256" key="5">
    <source>
        <dbReference type="ARBA" id="ARBA00022741"/>
    </source>
</evidence>
<dbReference type="InterPro" id="IPR013656">
    <property type="entry name" value="PAS_4"/>
</dbReference>
<dbReference type="InterPro" id="IPR001610">
    <property type="entry name" value="PAC"/>
</dbReference>
<feature type="domain" description="PAC" evidence="12">
    <location>
        <begin position="192"/>
        <end position="244"/>
    </location>
</feature>
<dbReference type="CDD" id="cd00130">
    <property type="entry name" value="PAS"/>
    <property type="match status" value="3"/>
</dbReference>
<evidence type="ECO:0000256" key="6">
    <source>
        <dbReference type="ARBA" id="ARBA00022777"/>
    </source>
</evidence>
<evidence type="ECO:0000256" key="4">
    <source>
        <dbReference type="ARBA" id="ARBA00022679"/>
    </source>
</evidence>
<dbReference type="GO" id="GO:0005524">
    <property type="term" value="F:ATP binding"/>
    <property type="evidence" value="ECO:0007669"/>
    <property type="project" value="UniProtKB-KW"/>
</dbReference>
<dbReference type="Pfam" id="PF08448">
    <property type="entry name" value="PAS_4"/>
    <property type="match status" value="1"/>
</dbReference>
<dbReference type="Proteomes" id="UP000189796">
    <property type="component" value="Chromosome I"/>
</dbReference>
<dbReference type="PROSITE" id="PS50112">
    <property type="entry name" value="PAS"/>
    <property type="match status" value="2"/>
</dbReference>
<dbReference type="CDD" id="cd00082">
    <property type="entry name" value="HisKA"/>
    <property type="match status" value="1"/>
</dbReference>
<dbReference type="InterPro" id="IPR000014">
    <property type="entry name" value="PAS"/>
</dbReference>
<evidence type="ECO:0000259" key="12">
    <source>
        <dbReference type="PROSITE" id="PS50113"/>
    </source>
</evidence>
<dbReference type="InterPro" id="IPR003661">
    <property type="entry name" value="HisK_dim/P_dom"/>
</dbReference>
<proteinExistence type="predicted"/>
<dbReference type="InterPro" id="IPR005467">
    <property type="entry name" value="His_kinase_dom"/>
</dbReference>
<keyword evidence="3" id="KW-0597">Phosphoprotein</keyword>
<dbReference type="SMART" id="SM00387">
    <property type="entry name" value="HATPase_c"/>
    <property type="match status" value="1"/>
</dbReference>
<evidence type="ECO:0000313" key="14">
    <source>
        <dbReference type="Proteomes" id="UP000189796"/>
    </source>
</evidence>
<evidence type="ECO:0000256" key="9">
    <source>
        <dbReference type="SAM" id="MobiDB-lite"/>
    </source>
</evidence>
<feature type="domain" description="PAS" evidence="11">
    <location>
        <begin position="245"/>
        <end position="291"/>
    </location>
</feature>
<dbReference type="Gene3D" id="1.10.287.130">
    <property type="match status" value="1"/>
</dbReference>
<dbReference type="InterPro" id="IPR013655">
    <property type="entry name" value="PAS_fold_3"/>
</dbReference>
<dbReference type="InterPro" id="IPR004358">
    <property type="entry name" value="Sig_transdc_His_kin-like_C"/>
</dbReference>
<evidence type="ECO:0000313" key="13">
    <source>
        <dbReference type="EMBL" id="SHG48391.1"/>
    </source>
</evidence>
<dbReference type="NCBIfam" id="TIGR00229">
    <property type="entry name" value="sensory_box"/>
    <property type="match status" value="2"/>
</dbReference>
<dbReference type="Pfam" id="PF08447">
    <property type="entry name" value="PAS_3"/>
    <property type="match status" value="1"/>
</dbReference>
<comment type="catalytic activity">
    <reaction evidence="1">
        <text>ATP + protein L-histidine = ADP + protein N-phospho-L-histidine.</text>
        <dbReference type="EC" id="2.7.13.3"/>
    </reaction>
</comment>
<dbReference type="EMBL" id="LT670817">
    <property type="protein sequence ID" value="SHG48391.1"/>
    <property type="molecule type" value="Genomic_DNA"/>
</dbReference>
<dbReference type="Gene3D" id="3.30.450.20">
    <property type="entry name" value="PAS domain"/>
    <property type="match status" value="3"/>
</dbReference>
<dbReference type="InterPro" id="IPR003594">
    <property type="entry name" value="HATPase_dom"/>
</dbReference>
<dbReference type="Pfam" id="PF00512">
    <property type="entry name" value="HisKA"/>
    <property type="match status" value="1"/>
</dbReference>
<dbReference type="AlphaFoldDB" id="A0A1M5K6P5"/>
<evidence type="ECO:0000256" key="8">
    <source>
        <dbReference type="ARBA" id="ARBA00023012"/>
    </source>
</evidence>
<evidence type="ECO:0000259" key="11">
    <source>
        <dbReference type="PROSITE" id="PS50112"/>
    </source>
</evidence>
<evidence type="ECO:0000259" key="10">
    <source>
        <dbReference type="PROSITE" id="PS50109"/>
    </source>
</evidence>
<dbReference type="RefSeq" id="WP_079600838.1">
    <property type="nucleotide sequence ID" value="NZ_LT670817.1"/>
</dbReference>
<gene>
    <name evidence="13" type="ORF">SAMN05443248_1701</name>
</gene>
<dbReference type="PROSITE" id="PS50109">
    <property type="entry name" value="HIS_KIN"/>
    <property type="match status" value="1"/>
</dbReference>
<keyword evidence="4" id="KW-0808">Transferase</keyword>
<feature type="domain" description="PAC" evidence="12">
    <location>
        <begin position="313"/>
        <end position="368"/>
    </location>
</feature>
<dbReference type="InterPro" id="IPR036097">
    <property type="entry name" value="HisK_dim/P_sf"/>
</dbReference>
<keyword evidence="8" id="KW-0902">Two-component regulatory system</keyword>
<feature type="compositionally biased region" description="Basic residues" evidence="9">
    <location>
        <begin position="1"/>
        <end position="13"/>
    </location>
</feature>
<dbReference type="InterPro" id="IPR000700">
    <property type="entry name" value="PAS-assoc_C"/>
</dbReference>
<reference evidence="13 14" key="1">
    <citation type="submission" date="2016-11" db="EMBL/GenBank/DDBJ databases">
        <authorList>
            <person name="Jaros S."/>
            <person name="Januszkiewicz K."/>
            <person name="Wedrychowicz H."/>
        </authorList>
    </citation>
    <scope>NUCLEOTIDE SEQUENCE [LARGE SCALE GENOMIC DNA]</scope>
    <source>
        <strain evidence="13 14">GAS138</strain>
    </source>
</reference>
<dbReference type="Gene3D" id="3.30.565.10">
    <property type="entry name" value="Histidine kinase-like ATPase, C-terminal domain"/>
    <property type="match status" value="1"/>
</dbReference>
<dbReference type="SMART" id="SM00086">
    <property type="entry name" value="PAC"/>
    <property type="match status" value="2"/>
</dbReference>
<evidence type="ECO:0000256" key="3">
    <source>
        <dbReference type="ARBA" id="ARBA00022553"/>
    </source>
</evidence>
<dbReference type="Pfam" id="PF02518">
    <property type="entry name" value="HATPase_c"/>
    <property type="match status" value="1"/>
</dbReference>
<dbReference type="GO" id="GO:0000155">
    <property type="term" value="F:phosphorelay sensor kinase activity"/>
    <property type="evidence" value="ECO:0007669"/>
    <property type="project" value="InterPro"/>
</dbReference>
<protein>
    <recommendedName>
        <fullName evidence="2">histidine kinase</fullName>
        <ecNumber evidence="2">2.7.13.3</ecNumber>
    </recommendedName>
</protein>
<keyword evidence="5" id="KW-0547">Nucleotide-binding</keyword>
<dbReference type="PANTHER" id="PTHR43065:SF10">
    <property type="entry name" value="PEROXIDE STRESS-ACTIVATED HISTIDINE KINASE MAK3"/>
    <property type="match status" value="1"/>
</dbReference>
<dbReference type="SUPFAM" id="SSF55785">
    <property type="entry name" value="PYP-like sensor domain (PAS domain)"/>
    <property type="match status" value="3"/>
</dbReference>
<feature type="region of interest" description="Disordered" evidence="9">
    <location>
        <begin position="1"/>
        <end position="28"/>
    </location>
</feature>
<name>A0A1M5K6P5_9BRAD</name>
<dbReference type="PRINTS" id="PR00344">
    <property type="entry name" value="BCTRLSENSOR"/>
</dbReference>
<dbReference type="PROSITE" id="PS50113">
    <property type="entry name" value="PAC"/>
    <property type="match status" value="2"/>
</dbReference>